<evidence type="ECO:0000313" key="2">
    <source>
        <dbReference type="Proteomes" id="UP000005819"/>
    </source>
</evidence>
<name>B0MZI6_9BACT</name>
<dbReference type="eggNOG" id="ENOG5033U1F">
    <property type="taxonomic scope" value="Bacteria"/>
</dbReference>
<reference evidence="1" key="1">
    <citation type="submission" date="2007-10" db="EMBL/GenBank/DDBJ databases">
        <authorList>
            <person name="Fulton L."/>
            <person name="Clifton S."/>
            <person name="Fulton B."/>
            <person name="Xu J."/>
            <person name="Minx P."/>
            <person name="Pepin K.H."/>
            <person name="Johnson M."/>
            <person name="Thiruvilangam P."/>
            <person name="Bhonagiri V."/>
            <person name="Nash W.E."/>
            <person name="Mardis E.R."/>
            <person name="Wilson R.K."/>
        </authorList>
    </citation>
    <scope>NUCLEOTIDE SEQUENCE [LARGE SCALE GENOMIC DNA]</scope>
    <source>
        <strain evidence="1">DSM 17216</strain>
    </source>
</reference>
<sequence length="194" mass="23174">MKRTNENIVSSFFYYMWNRWSKAECKTVFGGMAGHFWAKWCGLSSATLSGAAERFYAELGNNARDKIVERACELYDGQRFVTEREEEDESQINVCECCGSRDIQVRAWVDGNTNEYISDIDDSDDDFWCDSCEEAHYFVSMKEYKERMYQWWKHLDLEENKRLSGDAEDLDAWWNSLSFDQQRELYKKNYWDEE</sequence>
<accession>B0MZI6</accession>
<keyword evidence="2" id="KW-1185">Reference proteome</keyword>
<organism evidence="1 2">
    <name type="scientific">Alistipes putredinis DSM 17216</name>
    <dbReference type="NCBI Taxonomy" id="445970"/>
    <lineage>
        <taxon>Bacteria</taxon>
        <taxon>Pseudomonadati</taxon>
        <taxon>Bacteroidota</taxon>
        <taxon>Bacteroidia</taxon>
        <taxon>Bacteroidales</taxon>
        <taxon>Rikenellaceae</taxon>
        <taxon>Alistipes</taxon>
    </lineage>
</organism>
<dbReference type="GeneID" id="73804345"/>
<dbReference type="OrthoDB" id="1023299at2"/>
<protein>
    <submittedName>
        <fullName evidence="1">Uncharacterized protein</fullName>
    </submittedName>
</protein>
<dbReference type="RefSeq" id="WP_004328603.1">
    <property type="nucleotide sequence ID" value="NZ_DS499577.1"/>
</dbReference>
<evidence type="ECO:0000313" key="1">
    <source>
        <dbReference type="EMBL" id="EDS03022.1"/>
    </source>
</evidence>
<reference evidence="1" key="2">
    <citation type="submission" date="2013-09" db="EMBL/GenBank/DDBJ databases">
        <title>Draft genome sequence of Alistipes putredinis (DSM 17216).</title>
        <authorList>
            <person name="Sudarsanam P."/>
            <person name="Ley R."/>
            <person name="Guruge J."/>
            <person name="Turnbaugh P.J."/>
            <person name="Mahowald M."/>
            <person name="Liep D."/>
            <person name="Gordon J."/>
        </authorList>
    </citation>
    <scope>NUCLEOTIDE SEQUENCE</scope>
    <source>
        <strain evidence="1">DSM 17216</strain>
    </source>
</reference>
<gene>
    <name evidence="1" type="ORF">ALIPUT_02560</name>
</gene>
<dbReference type="HOGENOM" id="CLU_084410_0_0_10"/>
<dbReference type="Proteomes" id="UP000005819">
    <property type="component" value="Unassembled WGS sequence"/>
</dbReference>
<dbReference type="EMBL" id="ABFK02000020">
    <property type="protein sequence ID" value="EDS03022.1"/>
    <property type="molecule type" value="Genomic_DNA"/>
</dbReference>
<comment type="caution">
    <text evidence="1">The sequence shown here is derived from an EMBL/GenBank/DDBJ whole genome shotgun (WGS) entry which is preliminary data.</text>
</comment>
<proteinExistence type="predicted"/>
<dbReference type="AlphaFoldDB" id="B0MZI6"/>